<feature type="region of interest" description="Disordered" evidence="5">
    <location>
        <begin position="38"/>
        <end position="108"/>
    </location>
</feature>
<evidence type="ECO:0000259" key="6">
    <source>
        <dbReference type="SMART" id="SM00382"/>
    </source>
</evidence>
<organism evidence="7 8">
    <name type="scientific">Ciona intestinalis</name>
    <name type="common">Transparent sea squirt</name>
    <name type="synonym">Ascidia intestinalis</name>
    <dbReference type="NCBI Taxonomy" id="7719"/>
    <lineage>
        <taxon>Eukaryota</taxon>
        <taxon>Metazoa</taxon>
        <taxon>Chordata</taxon>
        <taxon>Tunicata</taxon>
        <taxon>Ascidiacea</taxon>
        <taxon>Phlebobranchia</taxon>
        <taxon>Cionidae</taxon>
        <taxon>Ciona</taxon>
    </lineage>
</organism>
<dbReference type="FunCoup" id="F7AK99">
    <property type="interactions" value="446"/>
</dbReference>
<dbReference type="AlphaFoldDB" id="F7AK99"/>
<evidence type="ECO:0000256" key="5">
    <source>
        <dbReference type="SAM" id="MobiDB-lite"/>
    </source>
</evidence>
<sequence length="696" mass="76621">MNNSLHAIYNNVSLVKSPKPPSLSPQNYEQINQSLLPDDTKDENLTINQDSAGSNANVTQHNLVTNEDRLKENKKKLRRKRSKMEQNKKNLKKLKTDPNDSDDFHSPNKKKFSFIDSQVSFVDVAGNQDALNELARLLLHMCHPEVYSALGVSPPRGILLHGPPGCGKTLLGNAIAGQLGIPLLRLVGPELIGGVSGESEQRIRDVFEIAQQTAPCVLFLDEVDVIAQRRENSSKDMERRVVAQLLSCLDDFNKDSQQVLVVGATNRPEVLDPALRRSGRFDREIMLGIPDESAREKILKVLSQKMKLSDDVNFGLIARLTPGFVGADILSLCREAAMQTVARVLNINKTNTEIVSLFIKKSNILLDWLSNRSPVTDEQLELMAIETSDFEEALCVVQPSSKREGFATVPDVTWDDVGALTDVREELSIAILGPVRNPMAFASLGLSRASGVLLAGPPGCGKTLLAKAIANESGINFISVKGPELLNMYVGESERAVRQCFERARNSAPCVVFFDELDSLCPRRTSAESGASARVVNQMLTELDGLESRKQVFVVAATNRPDIIDPAILRPGRLDKVLYVGIPTTEDRIQILRTITKNGKKPLLDEAVCLSNLGADDRCSGFTGADLSALMREASLDAIRGSVNHGWNVVLPQSDNNFHSIKITLVNINAAFKKVKPSVSEQDRLLYEEMKRKFTK</sequence>
<dbReference type="InterPro" id="IPR003593">
    <property type="entry name" value="AAA+_ATPase"/>
</dbReference>
<evidence type="ECO:0000256" key="2">
    <source>
        <dbReference type="ARBA" id="ARBA00022741"/>
    </source>
</evidence>
<feature type="compositionally biased region" description="Basic residues" evidence="5">
    <location>
        <begin position="72"/>
        <end position="82"/>
    </location>
</feature>
<evidence type="ECO:0000313" key="7">
    <source>
        <dbReference type="Ensembl" id="ENSCINP00000005077.3"/>
    </source>
</evidence>
<dbReference type="InterPro" id="IPR003959">
    <property type="entry name" value="ATPase_AAA_core"/>
</dbReference>
<dbReference type="InterPro" id="IPR027417">
    <property type="entry name" value="P-loop_NTPase"/>
</dbReference>
<comment type="similarity">
    <text evidence="1 4">Belongs to the AAA ATPase family.</text>
</comment>
<name>F7AK99_CIOIN</name>
<dbReference type="Proteomes" id="UP000008144">
    <property type="component" value="Unassembled WGS sequence"/>
</dbReference>
<dbReference type="InterPro" id="IPR050168">
    <property type="entry name" value="AAA_ATPase_domain"/>
</dbReference>
<dbReference type="GO" id="GO:1990275">
    <property type="term" value="F:preribosome binding"/>
    <property type="evidence" value="ECO:0000318"/>
    <property type="project" value="GO_Central"/>
</dbReference>
<dbReference type="Ensembl" id="ENSCINT00000005077.3">
    <property type="protein sequence ID" value="ENSCINP00000005077.3"/>
    <property type="gene ID" value="ENSCING00000002491.3"/>
</dbReference>
<dbReference type="PANTHER" id="PTHR23077:SF171">
    <property type="entry name" value="NUCLEAR VALOSIN-CONTAINING PROTEIN-LIKE"/>
    <property type="match status" value="1"/>
</dbReference>
<evidence type="ECO:0000256" key="4">
    <source>
        <dbReference type="RuleBase" id="RU003651"/>
    </source>
</evidence>
<dbReference type="InParanoid" id="F7AK99"/>
<proteinExistence type="inferred from homology"/>
<feature type="domain" description="AAA+ ATPase" evidence="6">
    <location>
        <begin position="448"/>
        <end position="584"/>
    </location>
</feature>
<feature type="compositionally biased region" description="Polar residues" evidence="5">
    <location>
        <begin position="45"/>
        <end position="65"/>
    </location>
</feature>
<accession>F7AK99</accession>
<dbReference type="GO" id="GO:0016887">
    <property type="term" value="F:ATP hydrolysis activity"/>
    <property type="evidence" value="ECO:0000318"/>
    <property type="project" value="GO_Central"/>
</dbReference>
<reference evidence="8" key="1">
    <citation type="journal article" date="2002" name="Science">
        <title>The draft genome of Ciona intestinalis: insights into chordate and vertebrate origins.</title>
        <authorList>
            <person name="Dehal P."/>
            <person name="Satou Y."/>
            <person name="Campbell R.K."/>
            <person name="Chapman J."/>
            <person name="Degnan B."/>
            <person name="De Tomaso A."/>
            <person name="Davidson B."/>
            <person name="Di Gregorio A."/>
            <person name="Gelpke M."/>
            <person name="Goodstein D.M."/>
            <person name="Harafuji N."/>
            <person name="Hastings K.E."/>
            <person name="Ho I."/>
            <person name="Hotta K."/>
            <person name="Huang W."/>
            <person name="Kawashima T."/>
            <person name="Lemaire P."/>
            <person name="Martinez D."/>
            <person name="Meinertzhagen I.A."/>
            <person name="Necula S."/>
            <person name="Nonaka M."/>
            <person name="Putnam N."/>
            <person name="Rash S."/>
            <person name="Saiga H."/>
            <person name="Satake M."/>
            <person name="Terry A."/>
            <person name="Yamada L."/>
            <person name="Wang H.G."/>
            <person name="Awazu S."/>
            <person name="Azumi K."/>
            <person name="Boore J."/>
            <person name="Branno M."/>
            <person name="Chin-Bow S."/>
            <person name="DeSantis R."/>
            <person name="Doyle S."/>
            <person name="Francino P."/>
            <person name="Keys D.N."/>
            <person name="Haga S."/>
            <person name="Hayashi H."/>
            <person name="Hino K."/>
            <person name="Imai K.S."/>
            <person name="Inaba K."/>
            <person name="Kano S."/>
            <person name="Kobayashi K."/>
            <person name="Kobayashi M."/>
            <person name="Lee B.I."/>
            <person name="Makabe K.W."/>
            <person name="Manohar C."/>
            <person name="Matassi G."/>
            <person name="Medina M."/>
            <person name="Mochizuki Y."/>
            <person name="Mount S."/>
            <person name="Morishita T."/>
            <person name="Miura S."/>
            <person name="Nakayama A."/>
            <person name="Nishizaka S."/>
            <person name="Nomoto H."/>
            <person name="Ohta F."/>
            <person name="Oishi K."/>
            <person name="Rigoutsos I."/>
            <person name="Sano M."/>
            <person name="Sasaki A."/>
            <person name="Sasakura Y."/>
            <person name="Shoguchi E."/>
            <person name="Shin-i T."/>
            <person name="Spagnuolo A."/>
            <person name="Stainier D."/>
            <person name="Suzuki M.M."/>
            <person name="Tassy O."/>
            <person name="Takatori N."/>
            <person name="Tokuoka M."/>
            <person name="Yagi K."/>
            <person name="Yoshizaki F."/>
            <person name="Wada S."/>
            <person name="Zhang C."/>
            <person name="Hyatt P.D."/>
            <person name="Larimer F."/>
            <person name="Detter C."/>
            <person name="Doggett N."/>
            <person name="Glavina T."/>
            <person name="Hawkins T."/>
            <person name="Richardson P."/>
            <person name="Lucas S."/>
            <person name="Kohara Y."/>
            <person name="Levine M."/>
            <person name="Satoh N."/>
            <person name="Rokhsar D.S."/>
        </authorList>
    </citation>
    <scope>NUCLEOTIDE SEQUENCE [LARGE SCALE GENOMIC DNA]</scope>
</reference>
<dbReference type="STRING" id="7719.ENSCINP00000005077"/>
<evidence type="ECO:0000313" key="8">
    <source>
        <dbReference type="Proteomes" id="UP000008144"/>
    </source>
</evidence>
<dbReference type="SUPFAM" id="SSF52540">
    <property type="entry name" value="P-loop containing nucleoside triphosphate hydrolases"/>
    <property type="match status" value="2"/>
</dbReference>
<dbReference type="CDD" id="cd19530">
    <property type="entry name" value="RecA-like_NVL_r2-like"/>
    <property type="match status" value="1"/>
</dbReference>
<dbReference type="HOGENOM" id="CLU_000688_8_1_1"/>
<dbReference type="PROSITE" id="PS00674">
    <property type="entry name" value="AAA"/>
    <property type="match status" value="2"/>
</dbReference>
<dbReference type="FunFam" id="1.10.8.60:FF:000081">
    <property type="entry name" value="AAA family ATPase/60S ribosome export protein"/>
    <property type="match status" value="1"/>
</dbReference>
<dbReference type="OMA" id="GLWSTHR"/>
<reference evidence="7" key="2">
    <citation type="submission" date="2025-08" db="UniProtKB">
        <authorList>
            <consortium name="Ensembl"/>
        </authorList>
    </citation>
    <scope>IDENTIFICATION</scope>
</reference>
<dbReference type="PANTHER" id="PTHR23077">
    <property type="entry name" value="AAA-FAMILY ATPASE"/>
    <property type="match status" value="1"/>
</dbReference>
<protein>
    <recommendedName>
        <fullName evidence="6">AAA+ ATPase domain-containing protein</fullName>
    </recommendedName>
</protein>
<dbReference type="Pfam" id="PF17862">
    <property type="entry name" value="AAA_lid_3"/>
    <property type="match status" value="1"/>
</dbReference>
<dbReference type="Pfam" id="PF00004">
    <property type="entry name" value="AAA"/>
    <property type="match status" value="2"/>
</dbReference>
<keyword evidence="2 4" id="KW-0547">Nucleotide-binding</keyword>
<dbReference type="InterPro" id="IPR041569">
    <property type="entry name" value="AAA_lid_3"/>
</dbReference>
<dbReference type="GO" id="GO:0005524">
    <property type="term" value="F:ATP binding"/>
    <property type="evidence" value="ECO:0007669"/>
    <property type="project" value="UniProtKB-KW"/>
</dbReference>
<dbReference type="SMART" id="SM00382">
    <property type="entry name" value="AAA"/>
    <property type="match status" value="2"/>
</dbReference>
<reference evidence="7" key="3">
    <citation type="submission" date="2025-09" db="UniProtKB">
        <authorList>
            <consortium name="Ensembl"/>
        </authorList>
    </citation>
    <scope>IDENTIFICATION</scope>
</reference>
<dbReference type="Gene3D" id="3.40.50.300">
    <property type="entry name" value="P-loop containing nucleotide triphosphate hydrolases"/>
    <property type="match status" value="2"/>
</dbReference>
<feature type="domain" description="AAA+ ATPase" evidence="6">
    <location>
        <begin position="154"/>
        <end position="291"/>
    </location>
</feature>
<feature type="compositionally biased region" description="Basic and acidic residues" evidence="5">
    <location>
        <begin position="83"/>
        <end position="106"/>
    </location>
</feature>
<dbReference type="GO" id="GO:0042254">
    <property type="term" value="P:ribosome biogenesis"/>
    <property type="evidence" value="ECO:0000318"/>
    <property type="project" value="GO_Central"/>
</dbReference>
<dbReference type="GeneTree" id="ENSGT00570000079239"/>
<dbReference type="FunFam" id="3.40.50.300:FF:000149">
    <property type="entry name" value="Nuclear valosin-containing protein-like"/>
    <property type="match status" value="1"/>
</dbReference>
<evidence type="ECO:0000256" key="1">
    <source>
        <dbReference type="ARBA" id="ARBA00006914"/>
    </source>
</evidence>
<dbReference type="FunFam" id="1.10.8.60:FF:000172">
    <property type="entry name" value="Nuclear valosin-containing protein-like"/>
    <property type="match status" value="1"/>
</dbReference>
<keyword evidence="8" id="KW-1185">Reference proteome</keyword>
<dbReference type="GO" id="GO:0005634">
    <property type="term" value="C:nucleus"/>
    <property type="evidence" value="ECO:0000318"/>
    <property type="project" value="GO_Central"/>
</dbReference>
<dbReference type="InterPro" id="IPR003960">
    <property type="entry name" value="ATPase_AAA_CS"/>
</dbReference>
<dbReference type="FunFam" id="3.40.50.300:FF:003455">
    <property type="entry name" value="Nuclear vcp-like-like protein"/>
    <property type="match status" value="1"/>
</dbReference>
<evidence type="ECO:0000256" key="3">
    <source>
        <dbReference type="ARBA" id="ARBA00022840"/>
    </source>
</evidence>
<keyword evidence="3 4" id="KW-0067">ATP-binding</keyword>
<dbReference type="Gene3D" id="1.10.8.60">
    <property type="match status" value="2"/>
</dbReference>